<name>A0A2J6R8G8_HYAVF</name>
<proteinExistence type="predicted"/>
<evidence type="ECO:0000313" key="2">
    <source>
        <dbReference type="Proteomes" id="UP000235786"/>
    </source>
</evidence>
<protein>
    <submittedName>
        <fullName evidence="1">Uncharacterized protein</fullName>
    </submittedName>
</protein>
<sequence>MVRGILKLTDILFPGSKVVPWVSRYKLVCRVQVHIDVKRLCCYHPRNTAALISQDLDSVLHRAYSQGLGERWRGWQPGRRVAKRRFPGNSGRKKASRENVLLIAFLVENCLAFSTVHRNNILRLTASSWISIRCNPCIHAPFFFEPSQNSPNPSPALPFRKPTCIYTISPSSLPSFENAAGHRPEQFCAIRSGGPVSSSMIV</sequence>
<organism evidence="1 2">
    <name type="scientific">Hyaloscypha variabilis (strain UAMH 11265 / GT02V1 / F)</name>
    <name type="common">Meliniomyces variabilis</name>
    <dbReference type="NCBI Taxonomy" id="1149755"/>
    <lineage>
        <taxon>Eukaryota</taxon>
        <taxon>Fungi</taxon>
        <taxon>Dikarya</taxon>
        <taxon>Ascomycota</taxon>
        <taxon>Pezizomycotina</taxon>
        <taxon>Leotiomycetes</taxon>
        <taxon>Helotiales</taxon>
        <taxon>Hyaloscyphaceae</taxon>
        <taxon>Hyaloscypha</taxon>
        <taxon>Hyaloscypha variabilis</taxon>
    </lineage>
</organism>
<dbReference type="AlphaFoldDB" id="A0A2J6R8G8"/>
<keyword evidence="2" id="KW-1185">Reference proteome</keyword>
<reference evidence="1 2" key="1">
    <citation type="submission" date="2016-04" db="EMBL/GenBank/DDBJ databases">
        <title>A degradative enzymes factory behind the ericoid mycorrhizal symbiosis.</title>
        <authorList>
            <consortium name="DOE Joint Genome Institute"/>
            <person name="Martino E."/>
            <person name="Morin E."/>
            <person name="Grelet G."/>
            <person name="Kuo A."/>
            <person name="Kohler A."/>
            <person name="Daghino S."/>
            <person name="Barry K."/>
            <person name="Choi C."/>
            <person name="Cichocki N."/>
            <person name="Clum A."/>
            <person name="Copeland A."/>
            <person name="Hainaut M."/>
            <person name="Haridas S."/>
            <person name="Labutti K."/>
            <person name="Lindquist E."/>
            <person name="Lipzen A."/>
            <person name="Khouja H.-R."/>
            <person name="Murat C."/>
            <person name="Ohm R."/>
            <person name="Olson A."/>
            <person name="Spatafora J."/>
            <person name="Veneault-Fourrey C."/>
            <person name="Henrissat B."/>
            <person name="Grigoriev I."/>
            <person name="Martin F."/>
            <person name="Perotto S."/>
        </authorList>
    </citation>
    <scope>NUCLEOTIDE SEQUENCE [LARGE SCALE GENOMIC DNA]</scope>
    <source>
        <strain evidence="1 2">F</strain>
    </source>
</reference>
<dbReference type="EMBL" id="KZ613953">
    <property type="protein sequence ID" value="PMD34819.1"/>
    <property type="molecule type" value="Genomic_DNA"/>
</dbReference>
<evidence type="ECO:0000313" key="1">
    <source>
        <dbReference type="EMBL" id="PMD34819.1"/>
    </source>
</evidence>
<accession>A0A2J6R8G8</accession>
<dbReference type="Proteomes" id="UP000235786">
    <property type="component" value="Unassembled WGS sequence"/>
</dbReference>
<gene>
    <name evidence="1" type="ORF">L207DRAFT_127280</name>
</gene>